<gene>
    <name evidence="2" type="ORF">PXEA_LOCUS25389</name>
</gene>
<evidence type="ECO:0000313" key="2">
    <source>
        <dbReference type="EMBL" id="VEL31949.1"/>
    </source>
</evidence>
<accession>A0A448X9Y9</accession>
<dbReference type="Proteomes" id="UP000784294">
    <property type="component" value="Unassembled WGS sequence"/>
</dbReference>
<comment type="caution">
    <text evidence="2">The sequence shown here is derived from an EMBL/GenBank/DDBJ whole genome shotgun (WGS) entry which is preliminary data.</text>
</comment>
<sequence length="232" mass="25658">MPEDFLRIRLEPGGVMITNHLAAERAARRLVSAARIASGNSAKVSSRRRRQDRETRRVASNHAAATVERNAEIHSTLMGRRREQSQLAFQTLLAAFQRHASSVSGATEVTSPSVSKAKAKVRTRAKSQGDKPKTKKKPFIKDTGRAEIFSGQPIDGNNEAAFTAFSSCPCSSETQNGIRMSRLQSSSAKKDMPSQCDYKQKHSKNSETYALRDQCRLNNARSNLGFCIMNGW</sequence>
<dbReference type="AlphaFoldDB" id="A0A448X9Y9"/>
<feature type="region of interest" description="Disordered" evidence="1">
    <location>
        <begin position="38"/>
        <end position="62"/>
    </location>
</feature>
<organism evidence="2 3">
    <name type="scientific">Protopolystoma xenopodis</name>
    <dbReference type="NCBI Taxonomy" id="117903"/>
    <lineage>
        <taxon>Eukaryota</taxon>
        <taxon>Metazoa</taxon>
        <taxon>Spiralia</taxon>
        <taxon>Lophotrochozoa</taxon>
        <taxon>Platyhelminthes</taxon>
        <taxon>Monogenea</taxon>
        <taxon>Polyopisthocotylea</taxon>
        <taxon>Polystomatidea</taxon>
        <taxon>Polystomatidae</taxon>
        <taxon>Protopolystoma</taxon>
    </lineage>
</organism>
<proteinExistence type="predicted"/>
<dbReference type="EMBL" id="CAAALY010128355">
    <property type="protein sequence ID" value="VEL31949.1"/>
    <property type="molecule type" value="Genomic_DNA"/>
</dbReference>
<protein>
    <submittedName>
        <fullName evidence="2">Uncharacterized protein</fullName>
    </submittedName>
</protein>
<feature type="region of interest" description="Disordered" evidence="1">
    <location>
        <begin position="184"/>
        <end position="203"/>
    </location>
</feature>
<evidence type="ECO:0000256" key="1">
    <source>
        <dbReference type="SAM" id="MobiDB-lite"/>
    </source>
</evidence>
<name>A0A448X9Y9_9PLAT</name>
<evidence type="ECO:0000313" key="3">
    <source>
        <dbReference type="Proteomes" id="UP000784294"/>
    </source>
</evidence>
<reference evidence="2" key="1">
    <citation type="submission" date="2018-11" db="EMBL/GenBank/DDBJ databases">
        <authorList>
            <consortium name="Pathogen Informatics"/>
        </authorList>
    </citation>
    <scope>NUCLEOTIDE SEQUENCE</scope>
</reference>
<feature type="compositionally biased region" description="Polar residues" evidence="1">
    <location>
        <begin position="102"/>
        <end position="114"/>
    </location>
</feature>
<feature type="region of interest" description="Disordered" evidence="1">
    <location>
        <begin position="102"/>
        <end position="138"/>
    </location>
</feature>
<keyword evidence="3" id="KW-1185">Reference proteome</keyword>